<evidence type="ECO:0000256" key="3">
    <source>
        <dbReference type="ARBA" id="ARBA00022475"/>
    </source>
</evidence>
<keyword evidence="2" id="KW-0813">Transport</keyword>
<evidence type="ECO:0000256" key="13">
    <source>
        <dbReference type="SAM" id="Phobius"/>
    </source>
</evidence>
<comment type="caution">
    <text evidence="15">The sequence shown here is derived from an EMBL/GenBank/DDBJ whole genome shotgun (WGS) entry which is preliminary data.</text>
</comment>
<feature type="transmembrane region" description="Helical" evidence="13">
    <location>
        <begin position="6"/>
        <end position="26"/>
    </location>
</feature>
<dbReference type="InterPro" id="IPR023234">
    <property type="entry name" value="NarG-like_domain"/>
</dbReference>
<sequence length="226" mass="25314">MDLFLWGVLPYIVLTLFIAAIVWRYVTNPFGWTSKSSEMLEKRKLKWGSLLFHYGILAVFCGHVAGLLVPVEVYRTLGISDELYHLAAVAGGMPAGIAAFVGSLILLYRRYADPRIRATSSFGDRVAIIVLVIVIFTGLAATTANSLSHSEFDYRTTINPWLRGVLALQPEPALMETVPIGFKVHIVTTFVLYLVFPFTRLVHVFSLPLGYLRRSYVLYRRRGGSV</sequence>
<organism evidence="15 16">
    <name type="scientific">Cohnella hongkongensis</name>
    <dbReference type="NCBI Taxonomy" id="178337"/>
    <lineage>
        <taxon>Bacteria</taxon>
        <taxon>Bacillati</taxon>
        <taxon>Bacillota</taxon>
        <taxon>Bacilli</taxon>
        <taxon>Bacillales</taxon>
        <taxon>Paenibacillaceae</taxon>
        <taxon>Cohnella</taxon>
    </lineage>
</organism>
<evidence type="ECO:0000256" key="5">
    <source>
        <dbReference type="ARBA" id="ARBA00022692"/>
    </source>
</evidence>
<feature type="transmembrane region" description="Helical" evidence="13">
    <location>
        <begin position="83"/>
        <end position="106"/>
    </location>
</feature>
<dbReference type="InterPro" id="IPR003816">
    <property type="entry name" value="Nitrate_red_gam"/>
</dbReference>
<name>A0ABV9FB76_9BACL</name>
<feature type="transmembrane region" description="Helical" evidence="13">
    <location>
        <begin position="126"/>
        <end position="144"/>
    </location>
</feature>
<keyword evidence="7" id="KW-0249">Electron transport</keyword>
<evidence type="ECO:0000256" key="11">
    <source>
        <dbReference type="ARBA" id="ARBA00023063"/>
    </source>
</evidence>
<keyword evidence="6" id="KW-0479">Metal-binding</keyword>
<evidence type="ECO:0000256" key="1">
    <source>
        <dbReference type="ARBA" id="ARBA00004651"/>
    </source>
</evidence>
<feature type="transmembrane region" description="Helical" evidence="13">
    <location>
        <begin position="190"/>
        <end position="212"/>
    </location>
</feature>
<keyword evidence="12 13" id="KW-0472">Membrane</keyword>
<feature type="transmembrane region" description="Helical" evidence="13">
    <location>
        <begin position="47"/>
        <end position="71"/>
    </location>
</feature>
<keyword evidence="10" id="KW-0408">Iron</keyword>
<evidence type="ECO:0000256" key="6">
    <source>
        <dbReference type="ARBA" id="ARBA00022723"/>
    </source>
</evidence>
<proteinExistence type="predicted"/>
<dbReference type="RefSeq" id="WP_378093761.1">
    <property type="nucleotide sequence ID" value="NZ_JBHSEP010000003.1"/>
</dbReference>
<evidence type="ECO:0000256" key="12">
    <source>
        <dbReference type="ARBA" id="ARBA00023136"/>
    </source>
</evidence>
<evidence type="ECO:0000259" key="14">
    <source>
        <dbReference type="Pfam" id="PF02665"/>
    </source>
</evidence>
<dbReference type="EMBL" id="JBHSEP010000003">
    <property type="protein sequence ID" value="MFC4597991.1"/>
    <property type="molecule type" value="Genomic_DNA"/>
</dbReference>
<keyword evidence="11" id="KW-0534">Nitrate assimilation</keyword>
<evidence type="ECO:0000256" key="2">
    <source>
        <dbReference type="ARBA" id="ARBA00022448"/>
    </source>
</evidence>
<dbReference type="PANTHER" id="PTHR30598:SF3">
    <property type="entry name" value="RESPIRATORY NITRATE REDUCTASE 1 GAMMA CHAIN"/>
    <property type="match status" value="1"/>
</dbReference>
<keyword evidence="9" id="KW-0560">Oxidoreductase</keyword>
<keyword evidence="5 13" id="KW-0812">Transmembrane</keyword>
<accession>A0ABV9FB76</accession>
<dbReference type="Proteomes" id="UP001596028">
    <property type="component" value="Unassembled WGS sequence"/>
</dbReference>
<evidence type="ECO:0000313" key="15">
    <source>
        <dbReference type="EMBL" id="MFC4597991.1"/>
    </source>
</evidence>
<reference evidence="16" key="1">
    <citation type="journal article" date="2019" name="Int. J. Syst. Evol. Microbiol.">
        <title>The Global Catalogue of Microorganisms (GCM) 10K type strain sequencing project: providing services to taxonomists for standard genome sequencing and annotation.</title>
        <authorList>
            <consortium name="The Broad Institute Genomics Platform"/>
            <consortium name="The Broad Institute Genome Sequencing Center for Infectious Disease"/>
            <person name="Wu L."/>
            <person name="Ma J."/>
        </authorList>
    </citation>
    <scope>NUCLEOTIDE SEQUENCE [LARGE SCALE GENOMIC DNA]</scope>
    <source>
        <strain evidence="16">CCUG 49571</strain>
    </source>
</reference>
<protein>
    <submittedName>
        <fullName evidence="15">Respiratory nitrate reductase subunit gamma</fullName>
    </submittedName>
</protein>
<dbReference type="NCBIfam" id="TIGR00351">
    <property type="entry name" value="narI"/>
    <property type="match status" value="1"/>
</dbReference>
<gene>
    <name evidence="15" type="primary">narI</name>
    <name evidence="15" type="ORF">ACFO3S_07030</name>
</gene>
<keyword evidence="16" id="KW-1185">Reference proteome</keyword>
<evidence type="ECO:0000256" key="9">
    <source>
        <dbReference type="ARBA" id="ARBA00023002"/>
    </source>
</evidence>
<dbReference type="Gene3D" id="1.20.950.20">
    <property type="entry name" value="Transmembrane di-heme cytochromes, Chain C"/>
    <property type="match status" value="1"/>
</dbReference>
<keyword evidence="8 13" id="KW-1133">Transmembrane helix</keyword>
<evidence type="ECO:0000256" key="8">
    <source>
        <dbReference type="ARBA" id="ARBA00022989"/>
    </source>
</evidence>
<feature type="domain" description="NarG-like" evidence="14">
    <location>
        <begin position="3"/>
        <end position="222"/>
    </location>
</feature>
<keyword evidence="3" id="KW-1003">Cell membrane</keyword>
<evidence type="ECO:0000256" key="7">
    <source>
        <dbReference type="ARBA" id="ARBA00022982"/>
    </source>
</evidence>
<dbReference type="Pfam" id="PF02665">
    <property type="entry name" value="Nitrate_red_gam"/>
    <property type="match status" value="1"/>
</dbReference>
<evidence type="ECO:0000313" key="16">
    <source>
        <dbReference type="Proteomes" id="UP001596028"/>
    </source>
</evidence>
<evidence type="ECO:0000256" key="4">
    <source>
        <dbReference type="ARBA" id="ARBA00022617"/>
    </source>
</evidence>
<keyword evidence="4" id="KW-0349">Heme</keyword>
<dbReference type="PANTHER" id="PTHR30598">
    <property type="entry name" value="NITRATE REDUCTASE PRIVATE CHAPERONE, REDOX ENZYME MATURATION PROTEIN REMP FAMILY"/>
    <property type="match status" value="1"/>
</dbReference>
<dbReference type="InterPro" id="IPR051936">
    <property type="entry name" value="Heme-iron_electron_transfer"/>
</dbReference>
<evidence type="ECO:0000256" key="10">
    <source>
        <dbReference type="ARBA" id="ARBA00023004"/>
    </source>
</evidence>
<dbReference type="InterPro" id="IPR036197">
    <property type="entry name" value="NarG-like_sf"/>
</dbReference>
<dbReference type="SUPFAM" id="SSF103501">
    <property type="entry name" value="Respiratory nitrate reductase 1 gamma chain"/>
    <property type="match status" value="1"/>
</dbReference>
<comment type="subcellular location">
    <subcellularLocation>
        <location evidence="1">Cell membrane</location>
        <topology evidence="1">Multi-pass membrane protein</topology>
    </subcellularLocation>
</comment>